<gene>
    <name evidence="1" type="ORF">GCM10012280_48890</name>
</gene>
<sequence length="104" mass="11711">MLLRHDTAKNAELLVLRQENAVPRRQIAVPVPYEPADRFRLAAWSSLVPRRRRREVFPITPGALPARHRSERTIDELTASAPRPWPARLLVAGPRCAARYVGGG</sequence>
<proteinExistence type="predicted"/>
<dbReference type="Proteomes" id="UP000641932">
    <property type="component" value="Unassembled WGS sequence"/>
</dbReference>
<name>A0A918DZL5_9ACTN</name>
<comment type="caution">
    <text evidence="1">The sequence shown here is derived from an EMBL/GenBank/DDBJ whole genome shotgun (WGS) entry which is preliminary data.</text>
</comment>
<dbReference type="AlphaFoldDB" id="A0A918DZL5"/>
<accession>A0A918DZL5</accession>
<reference evidence="1" key="2">
    <citation type="submission" date="2020-09" db="EMBL/GenBank/DDBJ databases">
        <authorList>
            <person name="Sun Q."/>
            <person name="Zhou Y."/>
        </authorList>
    </citation>
    <scope>NUCLEOTIDE SEQUENCE</scope>
    <source>
        <strain evidence="1">CGMCC 4.7201</strain>
    </source>
</reference>
<protein>
    <submittedName>
        <fullName evidence="1">Uncharacterized protein</fullName>
    </submittedName>
</protein>
<organism evidence="1 2">
    <name type="scientific">Wenjunlia tyrosinilytica</name>
    <dbReference type="NCBI Taxonomy" id="1544741"/>
    <lineage>
        <taxon>Bacteria</taxon>
        <taxon>Bacillati</taxon>
        <taxon>Actinomycetota</taxon>
        <taxon>Actinomycetes</taxon>
        <taxon>Kitasatosporales</taxon>
        <taxon>Streptomycetaceae</taxon>
        <taxon>Wenjunlia</taxon>
    </lineage>
</organism>
<evidence type="ECO:0000313" key="2">
    <source>
        <dbReference type="Proteomes" id="UP000641932"/>
    </source>
</evidence>
<reference evidence="1" key="1">
    <citation type="journal article" date="2014" name="Int. J. Syst. Evol. Microbiol.">
        <title>Complete genome sequence of Corynebacterium casei LMG S-19264T (=DSM 44701T), isolated from a smear-ripened cheese.</title>
        <authorList>
            <consortium name="US DOE Joint Genome Institute (JGI-PGF)"/>
            <person name="Walter F."/>
            <person name="Albersmeier A."/>
            <person name="Kalinowski J."/>
            <person name="Ruckert C."/>
        </authorList>
    </citation>
    <scope>NUCLEOTIDE SEQUENCE</scope>
    <source>
        <strain evidence="1">CGMCC 4.7201</strain>
    </source>
</reference>
<dbReference type="EMBL" id="BMMS01000023">
    <property type="protein sequence ID" value="GGO94327.1"/>
    <property type="molecule type" value="Genomic_DNA"/>
</dbReference>
<evidence type="ECO:0000313" key="1">
    <source>
        <dbReference type="EMBL" id="GGO94327.1"/>
    </source>
</evidence>
<keyword evidence="2" id="KW-1185">Reference proteome</keyword>